<protein>
    <submittedName>
        <fullName evidence="3">TPR domain-containing protein</fullName>
    </submittedName>
</protein>
<dbReference type="InterPro" id="IPR053209">
    <property type="entry name" value="Gramillin-biosynth_MTr"/>
</dbReference>
<dbReference type="EMBL" id="JAATWM020000002">
    <property type="protein sequence ID" value="KAF9881455.1"/>
    <property type="molecule type" value="Genomic_DNA"/>
</dbReference>
<dbReference type="PANTHER" id="PTHR47643">
    <property type="entry name" value="TPR DOMAIN PROTEIN (AFU_ORTHOLOGUE AFUA_5G12710)"/>
    <property type="match status" value="1"/>
</dbReference>
<dbReference type="Pfam" id="PF00856">
    <property type="entry name" value="SET"/>
    <property type="match status" value="1"/>
</dbReference>
<sequence>MASRNNTNTVHLTEQEAERIRKTVQDNVDKRAGIVGQAREFRDAHGAISQATGASLMQDMGNMTGSGSEDTLPALGVGQAYLPSTASLRDLEPMGFADLKMETHHKGRRLTIKRAAPVVTHAARSWTMVQDEEAKETERLEVCLHKTMHGGELLESATVFEIKEPFFTLTEEGEATIRIDHPSDLVPRTDPAPGADKKEPEVMAKKCKDLGNEALTKKKLGLAHARYTQGLEFAQKDLAKAADLARDIYRNRAHVNLLLSRWDEAITDAKASLIEKDDDRSKELDSKAYFRAGTGAYNLGEYQQAKGFFEKQLELAPEDKGAKANLRRLTVRLKEQTEGTHDLNKIRAGLSRSSSRADAATYNGDTEVKDSKGRGRGLFATRDIPSGKIIMIEKASSVVWGHESEALTGMTYDVRDKKIRVSPIGLTKSIVQRLLNNPSRIEGVVDLWGDYRGDGKGLVKTDEGPVVDVFRIHDIVCRNAFGADDQHLGGVPKPSTGLWVRAAYINHSCVPNAKREFVGDLMVVRALRKISKGEEIFHMYDESSDYETRKAALMTTWGFECDCALCAAEKTDEPATRKKRNELVAEANDFLSKVHWSGAKRLNVLKAQRLANSIDETYGGKKYEGLSRPASQGIREWLARANQ</sequence>
<dbReference type="Gene3D" id="2.170.270.10">
    <property type="entry name" value="SET domain"/>
    <property type="match status" value="1"/>
</dbReference>
<dbReference type="PANTHER" id="PTHR47643:SF2">
    <property type="entry name" value="TPR DOMAIN PROTEIN (AFU_ORTHOLOGUE AFUA_5G12710)"/>
    <property type="match status" value="1"/>
</dbReference>
<reference evidence="3" key="1">
    <citation type="submission" date="2020-03" db="EMBL/GenBank/DDBJ databases">
        <authorList>
            <person name="He L."/>
        </authorList>
    </citation>
    <scope>NUCLEOTIDE SEQUENCE</scope>
    <source>
        <strain evidence="3">CkLH20</strain>
    </source>
</reference>
<evidence type="ECO:0000259" key="2">
    <source>
        <dbReference type="PROSITE" id="PS50280"/>
    </source>
</evidence>
<evidence type="ECO:0000313" key="4">
    <source>
        <dbReference type="Proteomes" id="UP000781932"/>
    </source>
</evidence>
<dbReference type="OrthoDB" id="1028014at2759"/>
<dbReference type="InterPro" id="IPR019734">
    <property type="entry name" value="TPR_rpt"/>
</dbReference>
<dbReference type="SMART" id="SM00317">
    <property type="entry name" value="SET"/>
    <property type="match status" value="1"/>
</dbReference>
<dbReference type="CDD" id="cd20071">
    <property type="entry name" value="SET_SMYD"/>
    <property type="match status" value="1"/>
</dbReference>
<accession>A0A9P6IJD7</accession>
<comment type="caution">
    <text evidence="3">The sequence shown here is derived from an EMBL/GenBank/DDBJ whole genome shotgun (WGS) entry which is preliminary data.</text>
</comment>
<dbReference type="SUPFAM" id="SSF82199">
    <property type="entry name" value="SET domain"/>
    <property type="match status" value="1"/>
</dbReference>
<dbReference type="InterPro" id="IPR001214">
    <property type="entry name" value="SET_dom"/>
</dbReference>
<dbReference type="InterPro" id="IPR011990">
    <property type="entry name" value="TPR-like_helical_dom_sf"/>
</dbReference>
<feature type="repeat" description="TPR" evidence="1">
    <location>
        <begin position="286"/>
        <end position="319"/>
    </location>
</feature>
<feature type="domain" description="SET" evidence="2">
    <location>
        <begin position="364"/>
        <end position="541"/>
    </location>
</feature>
<evidence type="ECO:0000313" key="3">
    <source>
        <dbReference type="EMBL" id="KAF9881455.1"/>
    </source>
</evidence>
<dbReference type="Gene3D" id="1.25.40.10">
    <property type="entry name" value="Tetratricopeptide repeat domain"/>
    <property type="match status" value="1"/>
</dbReference>
<dbReference type="GeneID" id="62156395"/>
<proteinExistence type="predicted"/>
<dbReference type="PROSITE" id="PS50280">
    <property type="entry name" value="SET"/>
    <property type="match status" value="1"/>
</dbReference>
<keyword evidence="4" id="KW-1185">Reference proteome</keyword>
<gene>
    <name evidence="3" type="ORF">CkaCkLH20_00601</name>
</gene>
<dbReference type="SUPFAM" id="SSF48452">
    <property type="entry name" value="TPR-like"/>
    <property type="match status" value="1"/>
</dbReference>
<evidence type="ECO:0000256" key="1">
    <source>
        <dbReference type="PROSITE-ProRule" id="PRU00339"/>
    </source>
</evidence>
<dbReference type="AlphaFoldDB" id="A0A9P6IJD7"/>
<dbReference type="PROSITE" id="PS50005">
    <property type="entry name" value="TPR"/>
    <property type="match status" value="1"/>
</dbReference>
<name>A0A9P6IJD7_9PEZI</name>
<organism evidence="3 4">
    <name type="scientific">Colletotrichum karsti</name>
    <dbReference type="NCBI Taxonomy" id="1095194"/>
    <lineage>
        <taxon>Eukaryota</taxon>
        <taxon>Fungi</taxon>
        <taxon>Dikarya</taxon>
        <taxon>Ascomycota</taxon>
        <taxon>Pezizomycotina</taxon>
        <taxon>Sordariomycetes</taxon>
        <taxon>Hypocreomycetidae</taxon>
        <taxon>Glomerellales</taxon>
        <taxon>Glomerellaceae</taxon>
        <taxon>Colletotrichum</taxon>
        <taxon>Colletotrichum boninense species complex</taxon>
    </lineage>
</organism>
<dbReference type="RefSeq" id="XP_038750916.1">
    <property type="nucleotide sequence ID" value="XM_038883321.1"/>
</dbReference>
<keyword evidence="1" id="KW-0802">TPR repeat</keyword>
<dbReference type="InterPro" id="IPR046341">
    <property type="entry name" value="SET_dom_sf"/>
</dbReference>
<reference evidence="3" key="2">
    <citation type="submission" date="2020-11" db="EMBL/GenBank/DDBJ databases">
        <title>Whole genome sequencing of Colletotrichum sp.</title>
        <authorList>
            <person name="Li H."/>
        </authorList>
    </citation>
    <scope>NUCLEOTIDE SEQUENCE</scope>
    <source>
        <strain evidence="3">CkLH20</strain>
    </source>
</reference>
<dbReference type="SMART" id="SM00028">
    <property type="entry name" value="TPR"/>
    <property type="match status" value="3"/>
</dbReference>
<dbReference type="Proteomes" id="UP000781932">
    <property type="component" value="Unassembled WGS sequence"/>
</dbReference>